<protein>
    <submittedName>
        <fullName evidence="1">Polysaccharide lyase</fullName>
    </submittedName>
</protein>
<dbReference type="RefSeq" id="WP_377145177.1">
    <property type="nucleotide sequence ID" value="NZ_JBHTIA010000013.1"/>
</dbReference>
<comment type="caution">
    <text evidence="1">The sequence shown here is derived from an EMBL/GenBank/DDBJ whole genome shotgun (WGS) entry which is preliminary data.</text>
</comment>
<dbReference type="Pfam" id="PF14099">
    <property type="entry name" value="Polysacc_lyase"/>
    <property type="match status" value="1"/>
</dbReference>
<dbReference type="Proteomes" id="UP001597073">
    <property type="component" value="Unassembled WGS sequence"/>
</dbReference>
<name>A0ABW2ZKS4_9SPHI</name>
<gene>
    <name evidence="1" type="ORF">ACFQZI_18570</name>
</gene>
<accession>A0ABW2ZKS4</accession>
<keyword evidence="2" id="KW-1185">Reference proteome</keyword>
<organism evidence="1 2">
    <name type="scientific">Mucilaginibacter lutimaris</name>
    <dbReference type="NCBI Taxonomy" id="931629"/>
    <lineage>
        <taxon>Bacteria</taxon>
        <taxon>Pseudomonadati</taxon>
        <taxon>Bacteroidota</taxon>
        <taxon>Sphingobacteriia</taxon>
        <taxon>Sphingobacteriales</taxon>
        <taxon>Sphingobacteriaceae</taxon>
        <taxon>Mucilaginibacter</taxon>
    </lineage>
</organism>
<dbReference type="GO" id="GO:0016829">
    <property type="term" value="F:lyase activity"/>
    <property type="evidence" value="ECO:0007669"/>
    <property type="project" value="UniProtKB-KW"/>
</dbReference>
<evidence type="ECO:0000313" key="1">
    <source>
        <dbReference type="EMBL" id="MFD0766870.1"/>
    </source>
</evidence>
<proteinExistence type="predicted"/>
<keyword evidence="1" id="KW-0456">Lyase</keyword>
<evidence type="ECO:0000313" key="2">
    <source>
        <dbReference type="Proteomes" id="UP001597073"/>
    </source>
</evidence>
<dbReference type="InterPro" id="IPR025975">
    <property type="entry name" value="Polysacc_lyase"/>
</dbReference>
<reference evidence="2" key="1">
    <citation type="journal article" date="2019" name="Int. J. Syst. Evol. Microbiol.">
        <title>The Global Catalogue of Microorganisms (GCM) 10K type strain sequencing project: providing services to taxonomists for standard genome sequencing and annotation.</title>
        <authorList>
            <consortium name="The Broad Institute Genomics Platform"/>
            <consortium name="The Broad Institute Genome Sequencing Center for Infectious Disease"/>
            <person name="Wu L."/>
            <person name="Ma J."/>
        </authorList>
    </citation>
    <scope>NUCLEOTIDE SEQUENCE [LARGE SCALE GENOMIC DNA]</scope>
    <source>
        <strain evidence="2">CCUG 60742</strain>
    </source>
</reference>
<dbReference type="EMBL" id="JBHTIA010000013">
    <property type="protein sequence ID" value="MFD0766870.1"/>
    <property type="molecule type" value="Genomic_DNA"/>
</dbReference>
<dbReference type="Gene3D" id="2.60.120.200">
    <property type="match status" value="1"/>
</dbReference>
<sequence>MNFTKLMLINTFNIIVLSLTFSTPVVAQRKNLIFQSTFESKADIASWYEQSLFQPWSATIVTDKVRSGKSAIKFDLVRGKDLLNGPRAELGMKAQGNGEFWYGFSNYFPGTYASDPATEIIAQWQAMPDLSRGENWRSPPLGLEIKSDRYKLAIRWASAVVNDASNTAIDYLDLGPVTHNQWNDWVFHIKWGYNSGVIQVWLNGKIIIERIGKPIGYNDLLYPYLKLGIYKWEWNNTKTISTSKERSYYLDDVRVGNNLAKYEDVAPGDVKVLPIEPNTLKVIKNKDDSYTATFTASQTVPSSAFILYIGSDSAGNFRPLVSETKVQLEKNKKYSLLFKLK</sequence>